<evidence type="ECO:0000256" key="1">
    <source>
        <dbReference type="SAM" id="MobiDB-lite"/>
    </source>
</evidence>
<feature type="transmembrane region" description="Helical" evidence="2">
    <location>
        <begin position="262"/>
        <end position="284"/>
    </location>
</feature>
<dbReference type="EMBL" id="OZ022405">
    <property type="protein sequence ID" value="CAK9435993.1"/>
    <property type="molecule type" value="Genomic_DNA"/>
</dbReference>
<keyword evidence="2" id="KW-0812">Transmembrane</keyword>
<feature type="transmembrane region" description="Helical" evidence="2">
    <location>
        <begin position="493"/>
        <end position="512"/>
    </location>
</feature>
<dbReference type="PANTHER" id="PTHR36840:SF1">
    <property type="entry name" value="BLL5714 PROTEIN"/>
    <property type="match status" value="1"/>
</dbReference>
<feature type="transmembrane region" description="Helical" evidence="2">
    <location>
        <begin position="178"/>
        <end position="197"/>
    </location>
</feature>
<evidence type="ECO:0000256" key="2">
    <source>
        <dbReference type="SAM" id="Phobius"/>
    </source>
</evidence>
<dbReference type="Proteomes" id="UP001497383">
    <property type="component" value="Chromosome 1"/>
</dbReference>
<keyword evidence="2" id="KW-1133">Transmembrane helix</keyword>
<feature type="transmembrane region" description="Helical" evidence="2">
    <location>
        <begin position="334"/>
        <end position="351"/>
    </location>
</feature>
<name>A0ABP0ZDV4_9ASCO</name>
<feature type="transmembrane region" description="Helical" evidence="2">
    <location>
        <begin position="139"/>
        <end position="158"/>
    </location>
</feature>
<feature type="transmembrane region" description="Helical" evidence="2">
    <location>
        <begin position="237"/>
        <end position="256"/>
    </location>
</feature>
<feature type="compositionally biased region" description="Polar residues" evidence="1">
    <location>
        <begin position="34"/>
        <end position="47"/>
    </location>
</feature>
<keyword evidence="2" id="KW-0472">Membrane</keyword>
<protein>
    <submittedName>
        <fullName evidence="3">Uncharacterized protein</fullName>
    </submittedName>
</protein>
<proteinExistence type="predicted"/>
<reference evidence="3 4" key="1">
    <citation type="submission" date="2024-03" db="EMBL/GenBank/DDBJ databases">
        <authorList>
            <person name="Brejova B."/>
        </authorList>
    </citation>
    <scope>NUCLEOTIDE SEQUENCE [LARGE SCALE GENOMIC DNA]</scope>
    <source>
        <strain evidence="3 4">CBS 14171</strain>
    </source>
</reference>
<organism evidence="3 4">
    <name type="scientific">Lodderomyces beijingensis</name>
    <dbReference type="NCBI Taxonomy" id="1775926"/>
    <lineage>
        <taxon>Eukaryota</taxon>
        <taxon>Fungi</taxon>
        <taxon>Dikarya</taxon>
        <taxon>Ascomycota</taxon>
        <taxon>Saccharomycotina</taxon>
        <taxon>Pichiomycetes</taxon>
        <taxon>Debaryomycetaceae</taxon>
        <taxon>Candida/Lodderomyces clade</taxon>
        <taxon>Lodderomyces</taxon>
    </lineage>
</organism>
<dbReference type="InterPro" id="IPR010640">
    <property type="entry name" value="Low_temperature_requirement_A"/>
</dbReference>
<feature type="transmembrane region" description="Helical" evidence="2">
    <location>
        <begin position="371"/>
        <end position="389"/>
    </location>
</feature>
<accession>A0ABP0ZDV4</accession>
<gene>
    <name evidence="3" type="ORF">LODBEIA_P05780</name>
</gene>
<evidence type="ECO:0000313" key="4">
    <source>
        <dbReference type="Proteomes" id="UP001497383"/>
    </source>
</evidence>
<sequence>MSTDKSATPFANHLKNDSRDSQDNNHHHHPPQLDSFTSQRSPRSSHAFSREELPPIEQELTDSEDEDEFIRRFGDINFQYIKPPRDNFWFIKPHALNYFKDGILFRTKGERGSAKTELFLDLLYVGLIANLAGEASEQASGIAILKYVLFFIPIWTVWADIKDFTNYYYNEDLSQKIYIFWILCLLTLYVNSHYAVLRSYGDAAVTIVPYMLCRLSLAASLLIYSFYIPEHRAQQRLYSACLVVTSLCWLAVIFTTSTRVKIALAFVFVFLEQVSFCICYHPWTKKIMKLTTSTALNLEHEVERFSVFVTIAIGEFLYKVVATGSLGIGFSSKFARGVFLLADAYVLFWLYQYGGTSQRAVHPLRNSGWHAVCWIYAHLPLVAALVLAADAGGELCALDVTSTAKTHHQVHELSTGKRQEGEGEEEMNMYGLSFFYTGGICVALVSMFILGMLEKTRDDPRLFILPQKIRVLWRLPFGIMIVMISFAEMNTTLLMGIVTMLLIILLVFESFVATPRSCLFYGYNRDRECELPRAHSA</sequence>
<feature type="transmembrane region" description="Helical" evidence="2">
    <location>
        <begin position="203"/>
        <end position="225"/>
    </location>
</feature>
<feature type="transmembrane region" description="Helical" evidence="2">
    <location>
        <begin position="471"/>
        <end position="487"/>
    </location>
</feature>
<feature type="compositionally biased region" description="Basic and acidic residues" evidence="1">
    <location>
        <begin position="14"/>
        <end position="25"/>
    </location>
</feature>
<feature type="region of interest" description="Disordered" evidence="1">
    <location>
        <begin position="1"/>
        <end position="64"/>
    </location>
</feature>
<keyword evidence="4" id="KW-1185">Reference proteome</keyword>
<feature type="transmembrane region" description="Helical" evidence="2">
    <location>
        <begin position="305"/>
        <end position="328"/>
    </location>
</feature>
<dbReference type="PANTHER" id="PTHR36840">
    <property type="entry name" value="BLL5714 PROTEIN"/>
    <property type="match status" value="1"/>
</dbReference>
<feature type="transmembrane region" description="Helical" evidence="2">
    <location>
        <begin position="429"/>
        <end position="450"/>
    </location>
</feature>
<dbReference type="GeneID" id="92205774"/>
<dbReference type="Pfam" id="PF06772">
    <property type="entry name" value="LtrA"/>
    <property type="match status" value="1"/>
</dbReference>
<dbReference type="RefSeq" id="XP_066827516.1">
    <property type="nucleotide sequence ID" value="XM_066976149.1"/>
</dbReference>
<evidence type="ECO:0000313" key="3">
    <source>
        <dbReference type="EMBL" id="CAK9435993.1"/>
    </source>
</evidence>